<dbReference type="AlphaFoldDB" id="A0A0D6L3E3"/>
<dbReference type="Proteomes" id="UP000054495">
    <property type="component" value="Unassembled WGS sequence"/>
</dbReference>
<evidence type="ECO:0000313" key="1">
    <source>
        <dbReference type="EMBL" id="EPB65255.1"/>
    </source>
</evidence>
<reference evidence="1 2" key="1">
    <citation type="submission" date="2013-05" db="EMBL/GenBank/DDBJ databases">
        <title>Draft genome of the parasitic nematode Anyclostoma ceylanicum.</title>
        <authorList>
            <person name="Mitreva M."/>
        </authorList>
    </citation>
    <scope>NUCLEOTIDE SEQUENCE [LARGE SCALE GENOMIC DNA]</scope>
</reference>
<gene>
    <name evidence="1" type="ORF">ANCCEY_15682</name>
</gene>
<sequence>DARACVNSLLAESRRNERSIEEAIESVRAMSERVDASVQAAASELRSLMHLHMSALEERKRELLQRVDTIRQTKTKNLKAQAENLALAKTKFSQTIKSVEAATADEDNTHLTSAFQELLQLYTHPIHLIPHENDVVKFAVPDSQLLSQYELFT</sequence>
<proteinExistence type="predicted"/>
<dbReference type="EMBL" id="KE129668">
    <property type="protein sequence ID" value="EPB65255.1"/>
    <property type="molecule type" value="Genomic_DNA"/>
</dbReference>
<feature type="non-terminal residue" evidence="1">
    <location>
        <position position="1"/>
    </location>
</feature>
<accession>A0A0D6L3E3</accession>
<organism evidence="1 2">
    <name type="scientific">Ancylostoma ceylanicum</name>
    <dbReference type="NCBI Taxonomy" id="53326"/>
    <lineage>
        <taxon>Eukaryota</taxon>
        <taxon>Metazoa</taxon>
        <taxon>Ecdysozoa</taxon>
        <taxon>Nematoda</taxon>
        <taxon>Chromadorea</taxon>
        <taxon>Rhabditida</taxon>
        <taxon>Rhabditina</taxon>
        <taxon>Rhabditomorpha</taxon>
        <taxon>Strongyloidea</taxon>
        <taxon>Ancylostomatidae</taxon>
        <taxon>Ancylostomatinae</taxon>
        <taxon>Ancylostoma</taxon>
    </lineage>
</organism>
<protein>
    <submittedName>
        <fullName evidence="1">Uncharacterized protein</fullName>
    </submittedName>
</protein>
<name>A0A0D6L3E3_9BILA</name>
<keyword evidence="2" id="KW-1185">Reference proteome</keyword>
<evidence type="ECO:0000313" key="2">
    <source>
        <dbReference type="Proteomes" id="UP000054495"/>
    </source>
</evidence>